<dbReference type="InterPro" id="IPR036188">
    <property type="entry name" value="FAD/NAD-bd_sf"/>
</dbReference>
<evidence type="ECO:0000256" key="3">
    <source>
        <dbReference type="ARBA" id="ARBA00002792"/>
    </source>
</evidence>
<accession>A0A1T0A5G3</accession>
<evidence type="ECO:0000313" key="15">
    <source>
        <dbReference type="EMBL" id="STZ10637.1"/>
    </source>
</evidence>
<evidence type="ECO:0000256" key="2">
    <source>
        <dbReference type="ARBA" id="ARBA00001974"/>
    </source>
</evidence>
<evidence type="ECO:0000256" key="4">
    <source>
        <dbReference type="ARBA" id="ARBA00004933"/>
    </source>
</evidence>
<evidence type="ECO:0000259" key="13">
    <source>
        <dbReference type="PROSITE" id="PS50903"/>
    </source>
</evidence>
<protein>
    <submittedName>
        <fullName evidence="15">Nitric oxide reductase FlRd-NAD(+) reductase</fullName>
        <ecNumber evidence="15">1.18.1.-</ecNumber>
    </submittedName>
</protein>
<dbReference type="AlphaFoldDB" id="A0A1T0A5G3"/>
<organism evidence="14 16">
    <name type="scientific">Moraxella caviae</name>
    <dbReference type="NCBI Taxonomy" id="34060"/>
    <lineage>
        <taxon>Bacteria</taxon>
        <taxon>Pseudomonadati</taxon>
        <taxon>Pseudomonadota</taxon>
        <taxon>Gammaproteobacteria</taxon>
        <taxon>Moraxellales</taxon>
        <taxon>Moraxellaceae</taxon>
        <taxon>Moraxella</taxon>
    </lineage>
</organism>
<dbReference type="InterPro" id="IPR024935">
    <property type="entry name" value="Rubredoxin_dom"/>
</dbReference>
<keyword evidence="12" id="KW-0408">Iron</keyword>
<name>A0A1T0A5G3_9GAMM</name>
<evidence type="ECO:0000256" key="6">
    <source>
        <dbReference type="ARBA" id="ARBA00006442"/>
    </source>
</evidence>
<evidence type="ECO:0000313" key="14">
    <source>
        <dbReference type="EMBL" id="OOR90809.1"/>
    </source>
</evidence>
<dbReference type="Gene3D" id="2.20.28.10">
    <property type="match status" value="1"/>
</dbReference>
<comment type="similarity">
    <text evidence="5">Belongs to the rubredoxin family.</text>
</comment>
<dbReference type="SUPFAM" id="SSF51905">
    <property type="entry name" value="FAD/NAD(P)-binding domain"/>
    <property type="match status" value="1"/>
</dbReference>
<evidence type="ECO:0000313" key="17">
    <source>
        <dbReference type="Proteomes" id="UP000255279"/>
    </source>
</evidence>
<evidence type="ECO:0000256" key="12">
    <source>
        <dbReference type="ARBA" id="ARBA00023004"/>
    </source>
</evidence>
<proteinExistence type="inferred from homology"/>
<dbReference type="EC" id="1.18.1.-" evidence="15"/>
<keyword evidence="10" id="KW-0274">FAD</keyword>
<dbReference type="Gene3D" id="3.50.50.60">
    <property type="entry name" value="FAD/NAD(P)-binding domain"/>
    <property type="match status" value="2"/>
</dbReference>
<dbReference type="EMBL" id="UGQE01000001">
    <property type="protein sequence ID" value="STZ10637.1"/>
    <property type="molecule type" value="Genomic_DNA"/>
</dbReference>
<evidence type="ECO:0000313" key="16">
    <source>
        <dbReference type="Proteomes" id="UP000190435"/>
    </source>
</evidence>
<dbReference type="GO" id="GO:0005506">
    <property type="term" value="F:iron ion binding"/>
    <property type="evidence" value="ECO:0007669"/>
    <property type="project" value="InterPro"/>
</dbReference>
<gene>
    <name evidence="15" type="primary">norW</name>
    <name evidence="14" type="ORF">B0181_04200</name>
    <name evidence="15" type="ORF">NCTC10293_00987</name>
</gene>
<dbReference type="CDD" id="cd00730">
    <property type="entry name" value="rubredoxin"/>
    <property type="match status" value="1"/>
</dbReference>
<dbReference type="InterPro" id="IPR050260">
    <property type="entry name" value="FAD-bd_OxRdtase"/>
</dbReference>
<dbReference type="PANTHER" id="PTHR43429:SF3">
    <property type="entry name" value="NITRITE REDUCTASE [NAD(P)H]"/>
    <property type="match status" value="1"/>
</dbReference>
<evidence type="ECO:0000256" key="8">
    <source>
        <dbReference type="ARBA" id="ARBA00022630"/>
    </source>
</evidence>
<dbReference type="STRING" id="34060.B0181_04200"/>
<dbReference type="RefSeq" id="WP_115338095.1">
    <property type="nucleotide sequence ID" value="NZ_UGQE01000001.1"/>
</dbReference>
<dbReference type="PANTHER" id="PTHR43429">
    <property type="entry name" value="PYRIDINE NUCLEOTIDE-DISULFIDE OXIDOREDUCTASE DOMAIN-CONTAINING"/>
    <property type="match status" value="1"/>
</dbReference>
<evidence type="ECO:0000256" key="7">
    <source>
        <dbReference type="ARBA" id="ARBA00022448"/>
    </source>
</evidence>
<comment type="cofactor">
    <cofactor evidence="2">
        <name>FAD</name>
        <dbReference type="ChEBI" id="CHEBI:57692"/>
    </cofactor>
</comment>
<feature type="domain" description="Rubredoxin-like" evidence="13">
    <location>
        <begin position="17"/>
        <end position="68"/>
    </location>
</feature>
<keyword evidence="16" id="KW-1185">Reference proteome</keyword>
<dbReference type="PROSITE" id="PS00202">
    <property type="entry name" value="RUBREDOXIN"/>
    <property type="match status" value="1"/>
</dbReference>
<evidence type="ECO:0000256" key="5">
    <source>
        <dbReference type="ARBA" id="ARBA00005337"/>
    </source>
</evidence>
<comment type="pathway">
    <text evidence="4">Hydrocarbon metabolism; alkane degradation.</text>
</comment>
<dbReference type="EMBL" id="MUXU01000027">
    <property type="protein sequence ID" value="OOR90809.1"/>
    <property type="molecule type" value="Genomic_DNA"/>
</dbReference>
<dbReference type="Proteomes" id="UP000190435">
    <property type="component" value="Unassembled WGS sequence"/>
</dbReference>
<dbReference type="PROSITE" id="PS50903">
    <property type="entry name" value="RUBREDOXIN_LIKE"/>
    <property type="match status" value="1"/>
</dbReference>
<dbReference type="GO" id="GO:0016491">
    <property type="term" value="F:oxidoreductase activity"/>
    <property type="evidence" value="ECO:0007669"/>
    <property type="project" value="UniProtKB-KW"/>
</dbReference>
<dbReference type="PRINTS" id="PR00368">
    <property type="entry name" value="FADPNR"/>
</dbReference>
<reference evidence="15 17" key="2">
    <citation type="submission" date="2018-06" db="EMBL/GenBank/DDBJ databases">
        <authorList>
            <consortium name="Pathogen Informatics"/>
            <person name="Doyle S."/>
        </authorList>
    </citation>
    <scope>NUCLEOTIDE SEQUENCE [LARGE SCALE GENOMIC DNA]</scope>
    <source>
        <strain evidence="15 17">NCTC10293</strain>
    </source>
</reference>
<reference evidence="14 16" key="1">
    <citation type="submission" date="2017-02" db="EMBL/GenBank/DDBJ databases">
        <title>Draft genome sequence of Moraxella caviae CCUG 355 type strain.</title>
        <authorList>
            <person name="Engstrom-Jakobsson H."/>
            <person name="Salva-Serra F."/>
            <person name="Thorell K."/>
            <person name="Gonzales-Siles L."/>
            <person name="Karlsson R."/>
            <person name="Boulund F."/>
            <person name="Engstrand L."/>
            <person name="Moore E."/>
        </authorList>
    </citation>
    <scope>NUCLEOTIDE SEQUENCE [LARGE SCALE GENOMIC DNA]</scope>
    <source>
        <strain evidence="14 16">CCUG 355</strain>
    </source>
</reference>
<keyword evidence="11" id="KW-0249">Electron transport</keyword>
<evidence type="ECO:0000256" key="11">
    <source>
        <dbReference type="ARBA" id="ARBA00022982"/>
    </source>
</evidence>
<evidence type="ECO:0000256" key="9">
    <source>
        <dbReference type="ARBA" id="ARBA00022723"/>
    </source>
</evidence>
<dbReference type="PRINTS" id="PR00163">
    <property type="entry name" value="RUBREDOXIN"/>
</dbReference>
<keyword evidence="15" id="KW-0560">Oxidoreductase</keyword>
<dbReference type="PRINTS" id="PR00411">
    <property type="entry name" value="PNDRDTASEI"/>
</dbReference>
<keyword evidence="9" id="KW-0479">Metal-binding</keyword>
<dbReference type="SUPFAM" id="SSF57802">
    <property type="entry name" value="Rubredoxin-like"/>
    <property type="match status" value="1"/>
</dbReference>
<dbReference type="FunFam" id="2.20.28.10:FF:000001">
    <property type="entry name" value="Rubredoxin"/>
    <property type="match status" value="1"/>
</dbReference>
<sequence>MTTMTNSTQPTDGRGAWRKFICLACGYIYDEQFGDPEDGLPAGTRFEDIPDDWQCPLCGVRKSDFEPYDEPSEDTDPAAAIFNSSKKGVVIVGAGLAGWSVVDAIRALDKDIPITLIAGDSADRYHKPMLSVAISQGKTPSDLVRTTGTQSALDNNVRLLANTFVTHINTDTQTLSTTRGNVGYADLVLAIGAEPAYPPTIAKDVAWHVNNLARFGEFAQTLDKPKHIAIVGAGMVGTELAEDLSNAGHQVSLIDVHAQPLAAMLPSVAGERILAAVRALGVNWLGKTLVQGVERTKDGCVISLADCTDDSTRTLITDEVVVATGLLVNERLPVRAGIAFDKRTGIAVNHKTLQTTVPHIYALGDCISVDGEPCRYVAPHRAQANAIAHEILNLPHSGYEHKPPMIRLKNKSISVTANGRPRADGDWRVVSETDSELGLEMYQDGEMIAKALLKLPNA</sequence>
<dbReference type="Proteomes" id="UP000255279">
    <property type="component" value="Unassembled WGS sequence"/>
</dbReference>
<evidence type="ECO:0000256" key="1">
    <source>
        <dbReference type="ARBA" id="ARBA00001965"/>
    </source>
</evidence>
<keyword evidence="7" id="KW-0813">Transport</keyword>
<dbReference type="InterPro" id="IPR018527">
    <property type="entry name" value="Rubredoxin_Fe_BS"/>
</dbReference>
<dbReference type="Pfam" id="PF07992">
    <property type="entry name" value="Pyr_redox_2"/>
    <property type="match status" value="1"/>
</dbReference>
<dbReference type="InterPro" id="IPR024934">
    <property type="entry name" value="Rubredoxin-like_dom"/>
</dbReference>
<comment type="similarity">
    <text evidence="6">Belongs to the FAD-dependent oxidoreductase family.</text>
</comment>
<dbReference type="InterPro" id="IPR023753">
    <property type="entry name" value="FAD/NAD-binding_dom"/>
</dbReference>
<evidence type="ECO:0000256" key="10">
    <source>
        <dbReference type="ARBA" id="ARBA00022827"/>
    </source>
</evidence>
<comment type="function">
    <text evidence="3">Involved in the hydrocarbon hydroxylating system, which transfers electrons from NADH to rubredoxin reductase and then through rubredoxin to alkane 1 monooxygenase.</text>
</comment>
<dbReference type="OrthoDB" id="9808980at2"/>
<dbReference type="Pfam" id="PF00301">
    <property type="entry name" value="Rubredoxin"/>
    <property type="match status" value="1"/>
</dbReference>
<comment type="cofactor">
    <cofactor evidence="1">
        <name>Fe(3+)</name>
        <dbReference type="ChEBI" id="CHEBI:29034"/>
    </cofactor>
</comment>
<keyword evidence="8" id="KW-0285">Flavoprotein</keyword>